<dbReference type="EMBL" id="JADJUC010000002">
    <property type="protein sequence ID" value="MBK8523010.1"/>
    <property type="molecule type" value="Genomic_DNA"/>
</dbReference>
<reference evidence="2" key="1">
    <citation type="submission" date="2020-10" db="EMBL/GenBank/DDBJ databases">
        <title>Connecting structure to function with the recovery of over 1000 high-quality activated sludge metagenome-assembled genomes encoding full-length rRNA genes using long-read sequencing.</title>
        <authorList>
            <person name="Singleton C.M."/>
            <person name="Petriglieri F."/>
            <person name="Kristensen J.M."/>
            <person name="Kirkegaard R.H."/>
            <person name="Michaelsen T.Y."/>
            <person name="Andersen M.H."/>
            <person name="Karst S.M."/>
            <person name="Dueholm M.S."/>
            <person name="Nielsen P.H."/>
            <person name="Albertsen M."/>
        </authorList>
    </citation>
    <scope>NUCLEOTIDE SEQUENCE</scope>
    <source>
        <strain evidence="2">Hirt_18-Q3-R61-65_BATAC.395</strain>
    </source>
</reference>
<feature type="domain" description="Spore protein YkvP/CgeB glycosyl transferase-like" evidence="1">
    <location>
        <begin position="249"/>
        <end position="395"/>
    </location>
</feature>
<dbReference type="AlphaFoldDB" id="A0A9D7JYA9"/>
<proteinExistence type="predicted"/>
<comment type="caution">
    <text evidence="2">The sequence shown here is derived from an EMBL/GenBank/DDBJ whole genome shotgun (WGS) entry which is preliminary data.</text>
</comment>
<organism evidence="2 3">
    <name type="scientific">Candidatus Proximibacter danicus</name>
    <dbReference type="NCBI Taxonomy" id="2954365"/>
    <lineage>
        <taxon>Bacteria</taxon>
        <taxon>Pseudomonadati</taxon>
        <taxon>Pseudomonadota</taxon>
        <taxon>Betaproteobacteria</taxon>
        <taxon>Candidatus Proximibacter</taxon>
    </lineage>
</organism>
<dbReference type="InterPro" id="IPR055259">
    <property type="entry name" value="YkvP/CgeB_Glyco_trans-like"/>
</dbReference>
<dbReference type="Pfam" id="PF13524">
    <property type="entry name" value="Glyco_trans_1_2"/>
    <property type="match status" value="1"/>
</dbReference>
<evidence type="ECO:0000313" key="3">
    <source>
        <dbReference type="Proteomes" id="UP000886689"/>
    </source>
</evidence>
<gene>
    <name evidence="2" type="ORF">IPL58_02135</name>
</gene>
<protein>
    <submittedName>
        <fullName evidence="2">Glycosyltransferase family 1 protein</fullName>
    </submittedName>
</protein>
<accession>A0A9D7JYA9</accession>
<evidence type="ECO:0000313" key="2">
    <source>
        <dbReference type="EMBL" id="MBK8523010.1"/>
    </source>
</evidence>
<sequence length="401" mass="45548">MNPCKRLLLLIPDRETYYSTTAYSIVKAANQLGVDATFVGGLRTPEEHAKVVARYAPDVVFEFNQSRNEAHGAIPRQVRHICWVQDPRGGAGDGDLLANNPHFGGSDIIYTYGAAEKCNLDPAKYPDSFWGVLYYGVDPDFFHPDPKTPFLRNSSFCGYIPPLVPQMDDQPFLSLGNRHLTYGELTYYMVREKCADARLSPARLHELILDKINSHFGIAMSIEEFRATVGKMPALRRFDLDLPRLPDRERLVDAALPFGGLELFGPNTWLTWPKYRPYYRHMLNWRTDLADVYRSSIINLHNGLETISQPRSMEIMASGGLLFTHSPINVPDDPDFARLIPGVHYAEFPESAPDHAEIMIEHYLKHPDEARRIGLAGAEEMHASHLWRHRMTRIFADLSAL</sequence>
<evidence type="ECO:0000259" key="1">
    <source>
        <dbReference type="Pfam" id="PF13524"/>
    </source>
</evidence>
<name>A0A9D7JYA9_9PROT</name>
<dbReference type="Proteomes" id="UP000886689">
    <property type="component" value="Unassembled WGS sequence"/>
</dbReference>